<keyword evidence="1" id="KW-1133">Transmembrane helix</keyword>
<reference evidence="3" key="1">
    <citation type="submission" date="2022-05" db="EMBL/GenBank/DDBJ databases">
        <title>Brevundimonas albigilva TT17 genome sequence.</title>
        <authorList>
            <person name="Lee K."/>
            <person name="Son H."/>
        </authorList>
    </citation>
    <scope>NUCLEOTIDE SEQUENCE</scope>
    <source>
        <strain evidence="3">TT17</strain>
    </source>
</reference>
<dbReference type="Proteomes" id="UP001055429">
    <property type="component" value="Chromosome"/>
</dbReference>
<proteinExistence type="predicted"/>
<dbReference type="InterPro" id="IPR018649">
    <property type="entry name" value="SHOCT"/>
</dbReference>
<keyword evidence="1" id="KW-0472">Membrane</keyword>
<protein>
    <submittedName>
        <fullName evidence="3">SHOCT domain-containing protein</fullName>
    </submittedName>
</protein>
<evidence type="ECO:0000313" key="3">
    <source>
        <dbReference type="EMBL" id="URI15337.1"/>
    </source>
</evidence>
<evidence type="ECO:0000259" key="2">
    <source>
        <dbReference type="Pfam" id="PF09851"/>
    </source>
</evidence>
<feature type="domain" description="SHOCT" evidence="2">
    <location>
        <begin position="68"/>
        <end position="95"/>
    </location>
</feature>
<evidence type="ECO:0000313" key="4">
    <source>
        <dbReference type="Proteomes" id="UP001055429"/>
    </source>
</evidence>
<sequence>MEILIIVVFIGLIPAIVAKNKGHGPFVLWWLYGAAIFIVAIVHSIMLKPQGEAARRLTAPPPGFSHADEIAKLADLKEKGVLTEAEFQAKKAQLLS</sequence>
<feature type="transmembrane region" description="Helical" evidence="1">
    <location>
        <begin position="28"/>
        <end position="47"/>
    </location>
</feature>
<evidence type="ECO:0000256" key="1">
    <source>
        <dbReference type="SAM" id="Phobius"/>
    </source>
</evidence>
<dbReference type="Pfam" id="PF09851">
    <property type="entry name" value="SHOCT"/>
    <property type="match status" value="1"/>
</dbReference>
<keyword evidence="1" id="KW-0812">Transmembrane</keyword>
<keyword evidence="4" id="KW-1185">Reference proteome</keyword>
<name>A0ABY4SP22_9CAUL</name>
<accession>A0ABY4SP22</accession>
<organism evidence="3 4">
    <name type="scientific">Brevundimonas albigilva</name>
    <dbReference type="NCBI Taxonomy" id="1312364"/>
    <lineage>
        <taxon>Bacteria</taxon>
        <taxon>Pseudomonadati</taxon>
        <taxon>Pseudomonadota</taxon>
        <taxon>Alphaproteobacteria</taxon>
        <taxon>Caulobacterales</taxon>
        <taxon>Caulobacteraceae</taxon>
        <taxon>Brevundimonas</taxon>
    </lineage>
</organism>
<dbReference type="RefSeq" id="WP_249751716.1">
    <property type="nucleotide sequence ID" value="NZ_CP097298.1"/>
</dbReference>
<gene>
    <name evidence="3" type="ORF">M8231_16355</name>
</gene>
<dbReference type="EMBL" id="CP097649">
    <property type="protein sequence ID" value="URI15337.1"/>
    <property type="molecule type" value="Genomic_DNA"/>
</dbReference>